<dbReference type="GO" id="GO:0046872">
    <property type="term" value="F:metal ion binding"/>
    <property type="evidence" value="ECO:0007669"/>
    <property type="project" value="UniProtKB-KW"/>
</dbReference>
<dbReference type="Proteomes" id="UP000287394">
    <property type="component" value="Chromosome"/>
</dbReference>
<keyword evidence="1" id="KW-0479">Metal-binding</keyword>
<dbReference type="AlphaFoldDB" id="A0A402D3B2"/>
<dbReference type="KEGG" id="ccot:CCAX7_005790"/>
<dbReference type="PANTHER" id="PTHR45953">
    <property type="entry name" value="IDURONATE 2-SULFATASE"/>
    <property type="match status" value="1"/>
</dbReference>
<name>A0A402D3B2_9BACT</name>
<reference evidence="4 5" key="1">
    <citation type="journal article" date="2019" name="Int. J. Syst. Evol. Microbiol.">
        <title>Capsulimonas corticalis gen. nov., sp. nov., an aerobic capsulated bacterium, of a novel bacterial order, Capsulimonadales ord. nov., of the class Armatimonadia of the phylum Armatimonadetes.</title>
        <authorList>
            <person name="Li J."/>
            <person name="Kudo C."/>
            <person name="Tonouchi A."/>
        </authorList>
    </citation>
    <scope>NUCLEOTIDE SEQUENCE [LARGE SCALE GENOMIC DNA]</scope>
    <source>
        <strain evidence="4 5">AX-7</strain>
    </source>
</reference>
<evidence type="ECO:0000313" key="5">
    <source>
        <dbReference type="Proteomes" id="UP000287394"/>
    </source>
</evidence>
<accession>A0A402D3B2</accession>
<evidence type="ECO:0000313" key="4">
    <source>
        <dbReference type="EMBL" id="BDI28528.1"/>
    </source>
</evidence>
<dbReference type="GO" id="GO:0005737">
    <property type="term" value="C:cytoplasm"/>
    <property type="evidence" value="ECO:0007669"/>
    <property type="project" value="TreeGrafter"/>
</dbReference>
<keyword evidence="5" id="KW-1185">Reference proteome</keyword>
<proteinExistence type="predicted"/>
<dbReference type="SUPFAM" id="SSF53649">
    <property type="entry name" value="Alkaline phosphatase-like"/>
    <property type="match status" value="1"/>
</dbReference>
<dbReference type="Pfam" id="PF00884">
    <property type="entry name" value="Sulfatase"/>
    <property type="match status" value="1"/>
</dbReference>
<protein>
    <submittedName>
        <fullName evidence="4">Sulfatase</fullName>
    </submittedName>
</protein>
<dbReference type="PANTHER" id="PTHR45953:SF1">
    <property type="entry name" value="IDURONATE 2-SULFATASE"/>
    <property type="match status" value="1"/>
</dbReference>
<keyword evidence="2" id="KW-0378">Hydrolase</keyword>
<sequence length="467" mass="52965">MSDEHNHSVAGYYGNTVIQTPNIDALAKQGITFDTHYCNSPLCAPSRLSLTAGKYVSHVDAWGLTSQLPDPEIASLPRVLNAAGYKSFLCGKQHYDYNRRYGFTEVGGDFNNWYQTGLGRRRPPTYLEQKQLSPRFQGFHPGNRGSTVEHDRRVTAGAVEFLSQDHASDEPFFLFVGYLAPHFPLVVPEDYWRRYEGKVENPKIPDGFLDRLPLNYKVQRAGFEEIGVPDDVVRKGRELYYGLANWADNEIGKVLAALRAHPEIAENTVIIYSSDHGENMGEHSMWWKNCMYEQSSRVPLVISWPERWKGGQRRQGASSHVDLVQTVVDIAGAHAPDDWNGDSMTRWMDHDKTAWKDFAVSEYYAHNTASGYVMCRAGDWKYVYHTVIDKDHPAEHELYNLAADPGEFTNLAADPKHQARLKSMHARLLKEVAGDPDETEQRSRRQLSQGYNRTDPRPGNSVTDNEG</sequence>
<organism evidence="4 5">
    <name type="scientific">Capsulimonas corticalis</name>
    <dbReference type="NCBI Taxonomy" id="2219043"/>
    <lineage>
        <taxon>Bacteria</taxon>
        <taxon>Bacillati</taxon>
        <taxon>Armatimonadota</taxon>
        <taxon>Armatimonadia</taxon>
        <taxon>Capsulimonadales</taxon>
        <taxon>Capsulimonadaceae</taxon>
        <taxon>Capsulimonas</taxon>
    </lineage>
</organism>
<feature type="compositionally biased region" description="Basic and acidic residues" evidence="3">
    <location>
        <begin position="431"/>
        <end position="443"/>
    </location>
</feature>
<dbReference type="InterPro" id="IPR000917">
    <property type="entry name" value="Sulfatase_N"/>
</dbReference>
<dbReference type="Gene3D" id="3.40.720.10">
    <property type="entry name" value="Alkaline Phosphatase, subunit A"/>
    <property type="match status" value="1"/>
</dbReference>
<evidence type="ECO:0000256" key="1">
    <source>
        <dbReference type="ARBA" id="ARBA00022723"/>
    </source>
</evidence>
<evidence type="ECO:0000256" key="2">
    <source>
        <dbReference type="ARBA" id="ARBA00022801"/>
    </source>
</evidence>
<gene>
    <name evidence="4" type="ORF">CCAX7_005790</name>
</gene>
<feature type="region of interest" description="Disordered" evidence="3">
    <location>
        <begin position="431"/>
        <end position="467"/>
    </location>
</feature>
<dbReference type="EMBL" id="AP025739">
    <property type="protein sequence ID" value="BDI28528.1"/>
    <property type="molecule type" value="Genomic_DNA"/>
</dbReference>
<evidence type="ECO:0000256" key="3">
    <source>
        <dbReference type="SAM" id="MobiDB-lite"/>
    </source>
</evidence>
<dbReference type="GO" id="GO:0008484">
    <property type="term" value="F:sulfuric ester hydrolase activity"/>
    <property type="evidence" value="ECO:0007669"/>
    <property type="project" value="TreeGrafter"/>
</dbReference>
<dbReference type="InterPro" id="IPR017850">
    <property type="entry name" value="Alkaline_phosphatase_core_sf"/>
</dbReference>